<sequence>MAPSSPSACLLQTTHSQNLPHNLSSGLCAPHSCAETPNLAAGQTALKADSQLPPQRSGPSAHFCGLCLLQRDCRVDRNVLLQDQCLDGVQQQKWERIWDCWACGFWLLLDLNEDLFGWFVQRIKQEAILGKELVLVFICCILLLLMSDSGLACFIFTTHTRVMLKHRANAMVQIECISNVSNAHSWKCMDLYVFATPYQVTWDYYFLSREHTVQFDAWEEKAEFEYVKNEGVSVFLMHAGMRGTLEALWDVFPLFTNTEWGENANLGFLKKHMGASFQTRPQPWVTNISVDDIHSGDFLAISKIRGRWGGFETLEKWVTGSYAGHSAVCLRDSEGKLWVGESGHRNEKGEDVIVTLPWDEWWDDALTQDDSNSHIALLPLHPHLRAKFNETAAWEYARSMEGKPYGYHNMIFSWIDALDENYPPPLDAHVVAAGMTVWNQMWPAYAANLWNEALNKRLGTQNLSLPEILIETETRGSSFAELLTIPEQDDWVYTDGKSTSCVAFILEMYKEAGLFGPIASSIQGTEFTIKDAYTLSFFENDSSRLPKWCNDGDIVQPYCQIKGKYRMELPEYNTLDPYSHMNEKCPSLPPKYSSLNFSISLHLSSFLNRFAFTRLPACL</sequence>
<proteinExistence type="predicted"/>
<evidence type="ECO:0000313" key="2">
    <source>
        <dbReference type="EMBL" id="RVW99589.1"/>
    </source>
</evidence>
<name>A0A438IS98_VITVI</name>
<keyword evidence="1" id="KW-0472">Membrane</keyword>
<dbReference type="EMBL" id="QGNW01000086">
    <property type="protein sequence ID" value="RVW99589.1"/>
    <property type="molecule type" value="Genomic_DNA"/>
</dbReference>
<dbReference type="PANTHER" id="PTHR31354">
    <property type="entry name" value="OS01G0793500 PROTEIN"/>
    <property type="match status" value="1"/>
</dbReference>
<evidence type="ECO:0000256" key="1">
    <source>
        <dbReference type="SAM" id="Phobius"/>
    </source>
</evidence>
<keyword evidence="1" id="KW-1133">Transmembrane helix</keyword>
<reference evidence="2 3" key="1">
    <citation type="journal article" date="2018" name="PLoS Genet.">
        <title>Population sequencing reveals clonal diversity and ancestral inbreeding in the grapevine cultivar Chardonnay.</title>
        <authorList>
            <person name="Roach M.J."/>
            <person name="Johnson D.L."/>
            <person name="Bohlmann J."/>
            <person name="van Vuuren H.J."/>
            <person name="Jones S.J."/>
            <person name="Pretorius I.S."/>
            <person name="Schmidt S.A."/>
            <person name="Borneman A.R."/>
        </authorList>
    </citation>
    <scope>NUCLEOTIDE SEQUENCE [LARGE SCALE GENOMIC DNA]</scope>
    <source>
        <strain evidence="3">cv. Chardonnay</strain>
        <tissue evidence="2">Leaf</tissue>
    </source>
</reference>
<accession>A0A438IS98</accession>
<feature type="transmembrane region" description="Helical" evidence="1">
    <location>
        <begin position="133"/>
        <end position="157"/>
    </location>
</feature>
<organism evidence="2 3">
    <name type="scientific">Vitis vinifera</name>
    <name type="common">Grape</name>
    <dbReference type="NCBI Taxonomy" id="29760"/>
    <lineage>
        <taxon>Eukaryota</taxon>
        <taxon>Viridiplantae</taxon>
        <taxon>Streptophyta</taxon>
        <taxon>Embryophyta</taxon>
        <taxon>Tracheophyta</taxon>
        <taxon>Spermatophyta</taxon>
        <taxon>Magnoliopsida</taxon>
        <taxon>eudicotyledons</taxon>
        <taxon>Gunneridae</taxon>
        <taxon>Pentapetalae</taxon>
        <taxon>rosids</taxon>
        <taxon>Vitales</taxon>
        <taxon>Vitaceae</taxon>
        <taxon>Viteae</taxon>
        <taxon>Vitis</taxon>
    </lineage>
</organism>
<dbReference type="Gene3D" id="3.90.1720.10">
    <property type="entry name" value="endopeptidase domain like (from Nostoc punctiforme)"/>
    <property type="match status" value="1"/>
</dbReference>
<protein>
    <submittedName>
        <fullName evidence="2">Uncharacterized protein</fullName>
    </submittedName>
</protein>
<dbReference type="Proteomes" id="UP000288805">
    <property type="component" value="Unassembled WGS sequence"/>
</dbReference>
<keyword evidence="1" id="KW-0812">Transmembrane</keyword>
<evidence type="ECO:0000313" key="3">
    <source>
        <dbReference type="Proteomes" id="UP000288805"/>
    </source>
</evidence>
<comment type="caution">
    <text evidence="2">The sequence shown here is derived from an EMBL/GenBank/DDBJ whole genome shotgun (WGS) entry which is preliminary data.</text>
</comment>
<dbReference type="OrthoDB" id="1847654at2759"/>
<gene>
    <name evidence="2" type="ORF">CK203_021437</name>
</gene>
<dbReference type="PANTHER" id="PTHR31354:SF2">
    <property type="entry name" value="OS01G0793500 PROTEIN"/>
    <property type="match status" value="1"/>
</dbReference>
<dbReference type="AlphaFoldDB" id="A0A438IS98"/>